<reference evidence="1" key="5">
    <citation type="journal article" date="2021" name="G3 (Bethesda)">
        <title>Aegilops tauschii genome assembly Aet v5.0 features greater sequence contiguity and improved annotation.</title>
        <authorList>
            <person name="Wang L."/>
            <person name="Zhu T."/>
            <person name="Rodriguez J.C."/>
            <person name="Deal K.R."/>
            <person name="Dubcovsky J."/>
            <person name="McGuire P.E."/>
            <person name="Lux T."/>
            <person name="Spannagl M."/>
            <person name="Mayer K.F.X."/>
            <person name="Baldrich P."/>
            <person name="Meyers B.C."/>
            <person name="Huo N."/>
            <person name="Gu Y.Q."/>
            <person name="Zhou H."/>
            <person name="Devos K.M."/>
            <person name="Bennetzen J.L."/>
            <person name="Unver T."/>
            <person name="Budak H."/>
            <person name="Gulick P.J."/>
            <person name="Galiba G."/>
            <person name="Kalapos B."/>
            <person name="Nelson D.R."/>
            <person name="Li P."/>
            <person name="You F.M."/>
            <person name="Luo M.C."/>
            <person name="Dvorak J."/>
        </authorList>
    </citation>
    <scope>NUCLEOTIDE SEQUENCE [LARGE SCALE GENOMIC DNA]</scope>
    <source>
        <strain evidence="1">cv. AL8/78</strain>
    </source>
</reference>
<reference evidence="1" key="4">
    <citation type="submission" date="2019-03" db="UniProtKB">
        <authorList>
            <consortium name="EnsemblPlants"/>
        </authorList>
    </citation>
    <scope>IDENTIFICATION</scope>
</reference>
<evidence type="ECO:0000313" key="2">
    <source>
        <dbReference type="Proteomes" id="UP000015105"/>
    </source>
</evidence>
<keyword evidence="2" id="KW-1185">Reference proteome</keyword>
<sequence length="134" mass="14323">YSLLLVSPVARSSLRSSPRRASFSAAAQTLVQSHCHRRRRLLIRTAKPRPSPPRQRPARKALHQAARVLAAPGHGIRGGRRPVAGAAWRRCRGAAAAAGARRGPLSPLRFVACPKVSAGALSPYLISGILMRDG</sequence>
<accession>A0A453FAZ7</accession>
<dbReference type="Gramene" id="AET3Gv20629000.5">
    <property type="protein sequence ID" value="AET3Gv20629000.5"/>
    <property type="gene ID" value="AET3Gv20629000"/>
</dbReference>
<evidence type="ECO:0000313" key="1">
    <source>
        <dbReference type="EnsemblPlants" id="AET3Gv20629000.5"/>
    </source>
</evidence>
<dbReference type="AlphaFoldDB" id="A0A453FAZ7"/>
<name>A0A453FAZ7_AEGTS</name>
<reference evidence="2" key="1">
    <citation type="journal article" date="2014" name="Science">
        <title>Ancient hybridizations among the ancestral genomes of bread wheat.</title>
        <authorList>
            <consortium name="International Wheat Genome Sequencing Consortium,"/>
            <person name="Marcussen T."/>
            <person name="Sandve S.R."/>
            <person name="Heier L."/>
            <person name="Spannagl M."/>
            <person name="Pfeifer M."/>
            <person name="Jakobsen K.S."/>
            <person name="Wulff B.B."/>
            <person name="Steuernagel B."/>
            <person name="Mayer K.F."/>
            <person name="Olsen O.A."/>
        </authorList>
    </citation>
    <scope>NUCLEOTIDE SEQUENCE [LARGE SCALE GENOMIC DNA]</scope>
    <source>
        <strain evidence="2">cv. AL8/78</strain>
    </source>
</reference>
<organism evidence="1 2">
    <name type="scientific">Aegilops tauschii subsp. strangulata</name>
    <name type="common">Goatgrass</name>
    <dbReference type="NCBI Taxonomy" id="200361"/>
    <lineage>
        <taxon>Eukaryota</taxon>
        <taxon>Viridiplantae</taxon>
        <taxon>Streptophyta</taxon>
        <taxon>Embryophyta</taxon>
        <taxon>Tracheophyta</taxon>
        <taxon>Spermatophyta</taxon>
        <taxon>Magnoliopsida</taxon>
        <taxon>Liliopsida</taxon>
        <taxon>Poales</taxon>
        <taxon>Poaceae</taxon>
        <taxon>BOP clade</taxon>
        <taxon>Pooideae</taxon>
        <taxon>Triticodae</taxon>
        <taxon>Triticeae</taxon>
        <taxon>Triticinae</taxon>
        <taxon>Aegilops</taxon>
    </lineage>
</organism>
<dbReference type="EnsemblPlants" id="AET3Gv20629000.5">
    <property type="protein sequence ID" value="AET3Gv20629000.5"/>
    <property type="gene ID" value="AET3Gv20629000"/>
</dbReference>
<proteinExistence type="predicted"/>
<protein>
    <submittedName>
        <fullName evidence="1">Uncharacterized protein</fullName>
    </submittedName>
</protein>
<reference evidence="1" key="3">
    <citation type="journal article" date="2017" name="Nature">
        <title>Genome sequence of the progenitor of the wheat D genome Aegilops tauschii.</title>
        <authorList>
            <person name="Luo M.C."/>
            <person name="Gu Y.Q."/>
            <person name="Puiu D."/>
            <person name="Wang H."/>
            <person name="Twardziok S.O."/>
            <person name="Deal K.R."/>
            <person name="Huo N."/>
            <person name="Zhu T."/>
            <person name="Wang L."/>
            <person name="Wang Y."/>
            <person name="McGuire P.E."/>
            <person name="Liu S."/>
            <person name="Long H."/>
            <person name="Ramasamy R.K."/>
            <person name="Rodriguez J.C."/>
            <person name="Van S.L."/>
            <person name="Yuan L."/>
            <person name="Wang Z."/>
            <person name="Xia Z."/>
            <person name="Xiao L."/>
            <person name="Anderson O.D."/>
            <person name="Ouyang S."/>
            <person name="Liang Y."/>
            <person name="Zimin A.V."/>
            <person name="Pertea G."/>
            <person name="Qi P."/>
            <person name="Bennetzen J.L."/>
            <person name="Dai X."/>
            <person name="Dawson M.W."/>
            <person name="Muller H.G."/>
            <person name="Kugler K."/>
            <person name="Rivarola-Duarte L."/>
            <person name="Spannagl M."/>
            <person name="Mayer K.F.X."/>
            <person name="Lu F.H."/>
            <person name="Bevan M.W."/>
            <person name="Leroy P."/>
            <person name="Li P."/>
            <person name="You F.M."/>
            <person name="Sun Q."/>
            <person name="Liu Z."/>
            <person name="Lyons E."/>
            <person name="Wicker T."/>
            <person name="Salzberg S.L."/>
            <person name="Devos K.M."/>
            <person name="Dvorak J."/>
        </authorList>
    </citation>
    <scope>NUCLEOTIDE SEQUENCE [LARGE SCALE GENOMIC DNA]</scope>
    <source>
        <strain evidence="1">cv. AL8/78</strain>
    </source>
</reference>
<reference evidence="2" key="2">
    <citation type="journal article" date="2017" name="Nat. Plants">
        <title>The Aegilops tauschii genome reveals multiple impacts of transposons.</title>
        <authorList>
            <person name="Zhao G."/>
            <person name="Zou C."/>
            <person name="Li K."/>
            <person name="Wang K."/>
            <person name="Li T."/>
            <person name="Gao L."/>
            <person name="Zhang X."/>
            <person name="Wang H."/>
            <person name="Yang Z."/>
            <person name="Liu X."/>
            <person name="Jiang W."/>
            <person name="Mao L."/>
            <person name="Kong X."/>
            <person name="Jiao Y."/>
            <person name="Jia J."/>
        </authorList>
    </citation>
    <scope>NUCLEOTIDE SEQUENCE [LARGE SCALE GENOMIC DNA]</scope>
    <source>
        <strain evidence="2">cv. AL8/78</strain>
    </source>
</reference>
<dbReference type="Proteomes" id="UP000015105">
    <property type="component" value="Chromosome 3D"/>
</dbReference>